<organism evidence="3 4">
    <name type="scientific">Hemibagrus guttatus</name>
    <dbReference type="NCBI Taxonomy" id="175788"/>
    <lineage>
        <taxon>Eukaryota</taxon>
        <taxon>Metazoa</taxon>
        <taxon>Chordata</taxon>
        <taxon>Craniata</taxon>
        <taxon>Vertebrata</taxon>
        <taxon>Euteleostomi</taxon>
        <taxon>Actinopterygii</taxon>
        <taxon>Neopterygii</taxon>
        <taxon>Teleostei</taxon>
        <taxon>Ostariophysi</taxon>
        <taxon>Siluriformes</taxon>
        <taxon>Bagridae</taxon>
        <taxon>Hemibagrus</taxon>
    </lineage>
</organism>
<evidence type="ECO:0000259" key="2">
    <source>
        <dbReference type="Pfam" id="PF13358"/>
    </source>
</evidence>
<dbReference type="InterPro" id="IPR036397">
    <property type="entry name" value="RNaseH_sf"/>
</dbReference>
<dbReference type="Gene3D" id="3.30.420.10">
    <property type="entry name" value="Ribonuclease H-like superfamily/Ribonuclease H"/>
    <property type="match status" value="1"/>
</dbReference>
<evidence type="ECO:0000256" key="1">
    <source>
        <dbReference type="SAM" id="SignalP"/>
    </source>
</evidence>
<evidence type="ECO:0000313" key="3">
    <source>
        <dbReference type="EMBL" id="KAK3543439.1"/>
    </source>
</evidence>
<evidence type="ECO:0000313" key="4">
    <source>
        <dbReference type="Proteomes" id="UP001274896"/>
    </source>
</evidence>
<feature type="non-terminal residue" evidence="3">
    <location>
        <position position="1"/>
    </location>
</feature>
<name>A0AAE0R6K9_9TELE</name>
<feature type="signal peptide" evidence="1">
    <location>
        <begin position="1"/>
        <end position="26"/>
    </location>
</feature>
<feature type="domain" description="Tc1-like transposase DDE" evidence="2">
    <location>
        <begin position="92"/>
        <end position="141"/>
    </location>
</feature>
<proteinExistence type="predicted"/>
<reference evidence="3" key="1">
    <citation type="submission" date="2023-06" db="EMBL/GenBank/DDBJ databases">
        <title>Male Hemibagrus guttatus genome.</title>
        <authorList>
            <person name="Bian C."/>
        </authorList>
    </citation>
    <scope>NUCLEOTIDE SEQUENCE</scope>
    <source>
        <strain evidence="3">Male_cb2023</strain>
        <tissue evidence="3">Muscle</tissue>
    </source>
</reference>
<feature type="chain" id="PRO_5042071654" description="Tc1-like transposase DDE domain-containing protein" evidence="1">
    <location>
        <begin position="27"/>
        <end position="164"/>
    </location>
</feature>
<dbReference type="Proteomes" id="UP001274896">
    <property type="component" value="Unassembled WGS sequence"/>
</dbReference>
<sequence length="164" mass="19006">MFSFMFSFTSCGWLGACASLTWGVHGTRMHYGNKASWRRQCLGNVLLGNLGSCHPCGCYFDPYHLPKRCYRPCLPPFMETVFPDGCGLFQQDNAPCHKAKMLQEWFDEHNNEFEVLTWPPNSPDLNPIEHLWDVLNKQRQIPQHTFRDLVESMPRWVRAVLAAK</sequence>
<dbReference type="EMBL" id="JAUCMX010000006">
    <property type="protein sequence ID" value="KAK3543439.1"/>
    <property type="molecule type" value="Genomic_DNA"/>
</dbReference>
<comment type="caution">
    <text evidence="3">The sequence shown here is derived from an EMBL/GenBank/DDBJ whole genome shotgun (WGS) entry which is preliminary data.</text>
</comment>
<dbReference type="GO" id="GO:0003676">
    <property type="term" value="F:nucleic acid binding"/>
    <property type="evidence" value="ECO:0007669"/>
    <property type="project" value="InterPro"/>
</dbReference>
<protein>
    <recommendedName>
        <fullName evidence="2">Tc1-like transposase DDE domain-containing protein</fullName>
    </recommendedName>
</protein>
<keyword evidence="4" id="KW-1185">Reference proteome</keyword>
<keyword evidence="1" id="KW-0732">Signal</keyword>
<dbReference type="Pfam" id="PF13358">
    <property type="entry name" value="DDE_3"/>
    <property type="match status" value="1"/>
</dbReference>
<dbReference type="InterPro" id="IPR038717">
    <property type="entry name" value="Tc1-like_DDE_dom"/>
</dbReference>
<accession>A0AAE0R6K9</accession>
<dbReference type="AlphaFoldDB" id="A0AAE0R6K9"/>
<gene>
    <name evidence="3" type="ORF">QTP70_020917</name>
</gene>